<evidence type="ECO:0000259" key="3">
    <source>
        <dbReference type="PROSITE" id="PS50110"/>
    </source>
</evidence>
<dbReference type="CDD" id="cd17546">
    <property type="entry name" value="REC_hyHK_CKI1_RcsC-like"/>
    <property type="match status" value="1"/>
</dbReference>
<feature type="domain" description="Response regulatory" evidence="3">
    <location>
        <begin position="12"/>
        <end position="131"/>
    </location>
</feature>
<dbReference type="SUPFAM" id="SSF52172">
    <property type="entry name" value="CheY-like"/>
    <property type="match status" value="1"/>
</dbReference>
<sequence>MPPASSLHAKLNILIAEDNEPSRRLLQGIVNGLGIHSVVAVSNGADALLELQEHRYDIAFVDVKMPIMDGFELAGLVRSGAAPTNTDIHFVFVTTQANQEAISQAQRIAASGYIVKPYTIAQVTAKLNSVAEAIANTRN</sequence>
<reference evidence="4 5" key="1">
    <citation type="submission" date="2020-04" db="EMBL/GenBank/DDBJ databases">
        <title>Rhodospirillaceae bacterium KN72 isolated from deep sea.</title>
        <authorList>
            <person name="Zhang D.-C."/>
        </authorList>
    </citation>
    <scope>NUCLEOTIDE SEQUENCE [LARGE SCALE GENOMIC DNA]</scope>
    <source>
        <strain evidence="4 5">KN72</strain>
    </source>
</reference>
<gene>
    <name evidence="4" type="ORF">HH303_18595</name>
</gene>
<dbReference type="InterPro" id="IPR011006">
    <property type="entry name" value="CheY-like_superfamily"/>
</dbReference>
<dbReference type="SMART" id="SM00448">
    <property type="entry name" value="REC"/>
    <property type="match status" value="1"/>
</dbReference>
<dbReference type="AlphaFoldDB" id="A0A7Y0HI20"/>
<evidence type="ECO:0000313" key="4">
    <source>
        <dbReference type="EMBL" id="NMM46507.1"/>
    </source>
</evidence>
<protein>
    <submittedName>
        <fullName evidence="4">Response regulator</fullName>
    </submittedName>
</protein>
<keyword evidence="1 2" id="KW-0597">Phosphoprotein</keyword>
<proteinExistence type="predicted"/>
<comment type="caution">
    <text evidence="4">The sequence shown here is derived from an EMBL/GenBank/DDBJ whole genome shotgun (WGS) entry which is preliminary data.</text>
</comment>
<evidence type="ECO:0000256" key="2">
    <source>
        <dbReference type="PROSITE-ProRule" id="PRU00169"/>
    </source>
</evidence>
<dbReference type="Proteomes" id="UP000539372">
    <property type="component" value="Unassembled WGS sequence"/>
</dbReference>
<evidence type="ECO:0000313" key="5">
    <source>
        <dbReference type="Proteomes" id="UP000539372"/>
    </source>
</evidence>
<feature type="modified residue" description="4-aspartylphosphate" evidence="2">
    <location>
        <position position="62"/>
    </location>
</feature>
<dbReference type="Pfam" id="PF00072">
    <property type="entry name" value="Response_reg"/>
    <property type="match status" value="1"/>
</dbReference>
<dbReference type="PROSITE" id="PS50110">
    <property type="entry name" value="RESPONSE_REGULATORY"/>
    <property type="match status" value="1"/>
</dbReference>
<dbReference type="InterPro" id="IPR001789">
    <property type="entry name" value="Sig_transdc_resp-reg_receiver"/>
</dbReference>
<dbReference type="GO" id="GO:0000160">
    <property type="term" value="P:phosphorelay signal transduction system"/>
    <property type="evidence" value="ECO:0007669"/>
    <property type="project" value="InterPro"/>
</dbReference>
<keyword evidence="5" id="KW-1185">Reference proteome</keyword>
<dbReference type="EMBL" id="JABBNT010000006">
    <property type="protein sequence ID" value="NMM46507.1"/>
    <property type="molecule type" value="Genomic_DNA"/>
</dbReference>
<evidence type="ECO:0000256" key="1">
    <source>
        <dbReference type="ARBA" id="ARBA00022553"/>
    </source>
</evidence>
<dbReference type="PANTHER" id="PTHR44591">
    <property type="entry name" value="STRESS RESPONSE REGULATOR PROTEIN 1"/>
    <property type="match status" value="1"/>
</dbReference>
<dbReference type="RefSeq" id="WP_169626905.1">
    <property type="nucleotide sequence ID" value="NZ_JABBNT010000006.1"/>
</dbReference>
<dbReference type="PANTHER" id="PTHR44591:SF3">
    <property type="entry name" value="RESPONSE REGULATORY DOMAIN-CONTAINING PROTEIN"/>
    <property type="match status" value="1"/>
</dbReference>
<dbReference type="Gene3D" id="3.40.50.2300">
    <property type="match status" value="1"/>
</dbReference>
<name>A0A7Y0HI20_9PROT</name>
<dbReference type="InterPro" id="IPR050595">
    <property type="entry name" value="Bact_response_regulator"/>
</dbReference>
<organism evidence="4 5">
    <name type="scientific">Pacificispira spongiicola</name>
    <dbReference type="NCBI Taxonomy" id="2729598"/>
    <lineage>
        <taxon>Bacteria</taxon>
        <taxon>Pseudomonadati</taxon>
        <taxon>Pseudomonadota</taxon>
        <taxon>Alphaproteobacteria</taxon>
        <taxon>Rhodospirillales</taxon>
        <taxon>Rhodospirillaceae</taxon>
        <taxon>Pacificispira</taxon>
    </lineage>
</organism>
<accession>A0A7Y0HI20</accession>